<feature type="compositionally biased region" description="Low complexity" evidence="1">
    <location>
        <begin position="92"/>
        <end position="103"/>
    </location>
</feature>
<dbReference type="PRINTS" id="PR00625">
    <property type="entry name" value="JDOMAIN"/>
</dbReference>
<dbReference type="Gene3D" id="1.10.287.110">
    <property type="entry name" value="DnaJ domain"/>
    <property type="match status" value="1"/>
</dbReference>
<dbReference type="GeneID" id="7445676"/>
<reference evidence="3 4" key="2">
    <citation type="journal article" date="2008" name="Nature">
        <title>The Phaeodactylum genome reveals the evolutionary history of diatom genomes.</title>
        <authorList>
            <person name="Bowler C."/>
            <person name="Allen A.E."/>
            <person name="Badger J.H."/>
            <person name="Grimwood J."/>
            <person name="Jabbari K."/>
            <person name="Kuo A."/>
            <person name="Maheswari U."/>
            <person name="Martens C."/>
            <person name="Maumus F."/>
            <person name="Otillar R.P."/>
            <person name="Rayko E."/>
            <person name="Salamov A."/>
            <person name="Vandepoele K."/>
            <person name="Beszteri B."/>
            <person name="Gruber A."/>
            <person name="Heijde M."/>
            <person name="Katinka M."/>
            <person name="Mock T."/>
            <person name="Valentin K."/>
            <person name="Verret F."/>
            <person name="Berges J.A."/>
            <person name="Brownlee C."/>
            <person name="Cadoret J.P."/>
            <person name="Chiovitti A."/>
            <person name="Choi C.J."/>
            <person name="Coesel S."/>
            <person name="De Martino A."/>
            <person name="Detter J.C."/>
            <person name="Durkin C."/>
            <person name="Falciatore A."/>
            <person name="Fournet J."/>
            <person name="Haruta M."/>
            <person name="Huysman M.J."/>
            <person name="Jenkins B.D."/>
            <person name="Jiroutova K."/>
            <person name="Jorgensen R.E."/>
            <person name="Joubert Y."/>
            <person name="Kaplan A."/>
            <person name="Kroger N."/>
            <person name="Kroth P.G."/>
            <person name="La Roche J."/>
            <person name="Lindquist E."/>
            <person name="Lommer M."/>
            <person name="Martin-Jezequel V."/>
            <person name="Lopez P.J."/>
            <person name="Lucas S."/>
            <person name="Mangogna M."/>
            <person name="McGinnis K."/>
            <person name="Medlin L.K."/>
            <person name="Montsant A."/>
            <person name="Oudot-Le Secq M.P."/>
            <person name="Napoli C."/>
            <person name="Obornik M."/>
            <person name="Parker M.S."/>
            <person name="Petit J.L."/>
            <person name="Porcel B.M."/>
            <person name="Poulsen N."/>
            <person name="Robison M."/>
            <person name="Rychlewski L."/>
            <person name="Rynearson T.A."/>
            <person name="Schmutz J."/>
            <person name="Shapiro H."/>
            <person name="Siaut M."/>
            <person name="Stanley M."/>
            <person name="Sussman M.R."/>
            <person name="Taylor A.R."/>
            <person name="Vardi A."/>
            <person name="von Dassow P."/>
            <person name="Vyverman W."/>
            <person name="Willis A."/>
            <person name="Wyrwicz L.S."/>
            <person name="Rokhsar D.S."/>
            <person name="Weissenbach J."/>
            <person name="Armbrust E.V."/>
            <person name="Green B.R."/>
            <person name="Van de Peer Y."/>
            <person name="Grigoriev I.V."/>
        </authorList>
    </citation>
    <scope>NUCLEOTIDE SEQUENCE [LARGE SCALE GENOMIC DNA]</scope>
    <source>
        <strain evidence="3 4">CCMP1335</strain>
    </source>
</reference>
<accession>B8BQD2</accession>
<dbReference type="AlphaFoldDB" id="B8BQD2"/>
<keyword evidence="4" id="KW-1185">Reference proteome</keyword>
<feature type="region of interest" description="Disordered" evidence="1">
    <location>
        <begin position="466"/>
        <end position="487"/>
    </location>
</feature>
<organism evidence="3 4">
    <name type="scientific">Thalassiosira pseudonana</name>
    <name type="common">Marine diatom</name>
    <name type="synonym">Cyclotella nana</name>
    <dbReference type="NCBI Taxonomy" id="35128"/>
    <lineage>
        <taxon>Eukaryota</taxon>
        <taxon>Sar</taxon>
        <taxon>Stramenopiles</taxon>
        <taxon>Ochrophyta</taxon>
        <taxon>Bacillariophyta</taxon>
        <taxon>Coscinodiscophyceae</taxon>
        <taxon>Thalassiosirophycidae</taxon>
        <taxon>Thalassiosirales</taxon>
        <taxon>Thalassiosiraceae</taxon>
        <taxon>Thalassiosira</taxon>
    </lineage>
</organism>
<dbReference type="EMBL" id="CM000638">
    <property type="protein sequence ID" value="EED95761.1"/>
    <property type="molecule type" value="Genomic_DNA"/>
</dbReference>
<dbReference type="SMART" id="SM00271">
    <property type="entry name" value="DnaJ"/>
    <property type="match status" value="1"/>
</dbReference>
<evidence type="ECO:0000256" key="1">
    <source>
        <dbReference type="SAM" id="MobiDB-lite"/>
    </source>
</evidence>
<dbReference type="GO" id="GO:0016558">
    <property type="term" value="P:protein import into peroxisome matrix"/>
    <property type="evidence" value="ECO:0000318"/>
    <property type="project" value="GO_Central"/>
</dbReference>
<dbReference type="PANTHER" id="PTHR45006">
    <property type="entry name" value="DNAJ-LIKE PROTEIN 1"/>
    <property type="match status" value="1"/>
</dbReference>
<dbReference type="GO" id="GO:0005829">
    <property type="term" value="C:cytosol"/>
    <property type="evidence" value="ECO:0000318"/>
    <property type="project" value="GO_Central"/>
</dbReference>
<dbReference type="KEGG" id="tps:THAPSDRAFT_1243"/>
<feature type="compositionally biased region" description="Basic and acidic residues" evidence="1">
    <location>
        <begin position="476"/>
        <end position="487"/>
    </location>
</feature>
<dbReference type="CDD" id="cd06257">
    <property type="entry name" value="DnaJ"/>
    <property type="match status" value="1"/>
</dbReference>
<dbReference type="InterPro" id="IPR001623">
    <property type="entry name" value="DnaJ_domain"/>
</dbReference>
<dbReference type="InParanoid" id="B8BQD2"/>
<proteinExistence type="predicted"/>
<feature type="region of interest" description="Disordered" evidence="1">
    <location>
        <begin position="229"/>
        <end position="251"/>
    </location>
</feature>
<dbReference type="Proteomes" id="UP000001449">
    <property type="component" value="Chromosome 1"/>
</dbReference>
<protein>
    <recommendedName>
        <fullName evidence="2">J domain-containing protein</fullName>
    </recommendedName>
</protein>
<gene>
    <name evidence="3" type="ORF">THAPSDRAFT_1243</name>
</gene>
<name>B8BQD2_THAPS</name>
<reference evidence="3 4" key="1">
    <citation type="journal article" date="2004" name="Science">
        <title>The genome of the diatom Thalassiosira pseudonana: ecology, evolution, and metabolism.</title>
        <authorList>
            <person name="Armbrust E.V."/>
            <person name="Berges J.A."/>
            <person name="Bowler C."/>
            <person name="Green B.R."/>
            <person name="Martinez D."/>
            <person name="Putnam N.H."/>
            <person name="Zhou S."/>
            <person name="Allen A.E."/>
            <person name="Apt K.E."/>
            <person name="Bechner M."/>
            <person name="Brzezinski M.A."/>
            <person name="Chaal B.K."/>
            <person name="Chiovitti A."/>
            <person name="Davis A.K."/>
            <person name="Demarest M.S."/>
            <person name="Detter J.C."/>
            <person name="Glavina T."/>
            <person name="Goodstein D."/>
            <person name="Hadi M.Z."/>
            <person name="Hellsten U."/>
            <person name="Hildebrand M."/>
            <person name="Jenkins B.D."/>
            <person name="Jurka J."/>
            <person name="Kapitonov V.V."/>
            <person name="Kroger N."/>
            <person name="Lau W.W."/>
            <person name="Lane T.W."/>
            <person name="Larimer F.W."/>
            <person name="Lippmeier J.C."/>
            <person name="Lucas S."/>
            <person name="Medina M."/>
            <person name="Montsant A."/>
            <person name="Obornik M."/>
            <person name="Parker M.S."/>
            <person name="Palenik B."/>
            <person name="Pazour G.J."/>
            <person name="Richardson P.M."/>
            <person name="Rynearson T.A."/>
            <person name="Saito M.A."/>
            <person name="Schwartz D.C."/>
            <person name="Thamatrakoln K."/>
            <person name="Valentin K."/>
            <person name="Vardi A."/>
            <person name="Wilkerson F.P."/>
            <person name="Rokhsar D.S."/>
        </authorList>
    </citation>
    <scope>NUCLEOTIDE SEQUENCE [LARGE SCALE GENOMIC DNA]</scope>
    <source>
        <strain evidence="3 4">CCMP1335</strain>
    </source>
</reference>
<dbReference type="RefSeq" id="XP_002286120.1">
    <property type="nucleotide sequence ID" value="XM_002286084.1"/>
</dbReference>
<evidence type="ECO:0000313" key="3">
    <source>
        <dbReference type="EMBL" id="EED95761.1"/>
    </source>
</evidence>
<evidence type="ECO:0000259" key="2">
    <source>
        <dbReference type="PROSITE" id="PS50076"/>
    </source>
</evidence>
<feature type="region of interest" description="Disordered" evidence="1">
    <location>
        <begin position="92"/>
        <end position="116"/>
    </location>
</feature>
<dbReference type="PANTHER" id="PTHR45006:SF1">
    <property type="entry name" value="DNAJ-LIKE PROTEIN 1"/>
    <property type="match status" value="1"/>
</dbReference>
<feature type="domain" description="J" evidence="2">
    <location>
        <begin position="139"/>
        <end position="226"/>
    </location>
</feature>
<dbReference type="InterPro" id="IPR036869">
    <property type="entry name" value="J_dom_sf"/>
</dbReference>
<sequence>MAGGGCADCSFPSNKIIFVELLKAQTDQFNRLSGLQRSIDDIASPADTSLAQTSTMDSQEDIFGSMSMQSLQSHPGHQGSMLRRSRSIGASSVCSSSSSLPPSALRKGKFDTSANSANDDNRPLLDLSLIYSSYGEGASLYNVLCVTPDADAADIRKAYLRQGRKTLLEYGIAHQNDRGECSFSTSDSPQKLEDVPKVARRQFQAISIAYEILSTPELRSDYDEFGVVREQSSSQTDVSHPGHRRSRSGNSVRWRSYVEEKIIHDAHPDEHNHRKRRDEVSAVLGENEGWLESHLQRLDDEAQMFFNGDILDELDESIASMSESFQESLASLIRKGNSRHSESQQKKEVAVALTSERQQQQVQDYSGKKNILKSKALSMSIRAKSFVKVRGNSSHSGEPPALRMQFSEDLEEQQSPDNSISEDVNEKISSFLDSPCSVLSVGQLGEFVEGLTSGLAESFYGILDGPESNKNNAATHKVEDIKKGRKR</sequence>
<dbReference type="InterPro" id="IPR052814">
    <property type="entry name" value="Peroxisomal_DnaJ"/>
</dbReference>
<dbReference type="PROSITE" id="PS50076">
    <property type="entry name" value="DNAJ_2"/>
    <property type="match status" value="1"/>
</dbReference>
<dbReference type="SUPFAM" id="SSF46565">
    <property type="entry name" value="Chaperone J-domain"/>
    <property type="match status" value="1"/>
</dbReference>
<dbReference type="PaxDb" id="35128-Thaps1243"/>
<dbReference type="HOGENOM" id="CLU_560819_0_0_1"/>
<evidence type="ECO:0000313" key="4">
    <source>
        <dbReference type="Proteomes" id="UP000001449"/>
    </source>
</evidence>
<dbReference type="eggNOG" id="ENOG502QZ4U">
    <property type="taxonomic scope" value="Eukaryota"/>
</dbReference>